<keyword evidence="8" id="KW-1185">Reference proteome</keyword>
<dbReference type="InterPro" id="IPR008995">
    <property type="entry name" value="Mo/tungstate-bd_C_term_dom"/>
</dbReference>
<dbReference type="PROSITE" id="PS50893">
    <property type="entry name" value="ABC_TRANSPORTER_2"/>
    <property type="match status" value="1"/>
</dbReference>
<keyword evidence="1" id="KW-0813">Transport</keyword>
<proteinExistence type="predicted"/>
<keyword evidence="5" id="KW-0472">Membrane</keyword>
<name>A0ABW2ADH9_9MICO</name>
<evidence type="ECO:0000256" key="5">
    <source>
        <dbReference type="ARBA" id="ARBA00023136"/>
    </source>
</evidence>
<comment type="caution">
    <text evidence="7">The sequence shown here is derived from an EMBL/GenBank/DDBJ whole genome shotgun (WGS) entry which is preliminary data.</text>
</comment>
<dbReference type="Pfam" id="PF08402">
    <property type="entry name" value="TOBE_2"/>
    <property type="match status" value="1"/>
</dbReference>
<dbReference type="InterPro" id="IPR003439">
    <property type="entry name" value="ABC_transporter-like_ATP-bd"/>
</dbReference>
<accession>A0ABW2ADH9</accession>
<dbReference type="Gene3D" id="2.40.50.140">
    <property type="entry name" value="Nucleic acid-binding proteins"/>
    <property type="match status" value="1"/>
</dbReference>
<dbReference type="InterPro" id="IPR003593">
    <property type="entry name" value="AAA+_ATPase"/>
</dbReference>
<dbReference type="RefSeq" id="WP_382399531.1">
    <property type="nucleotide sequence ID" value="NZ_JBHSWH010000001.1"/>
</dbReference>
<evidence type="ECO:0000313" key="7">
    <source>
        <dbReference type="EMBL" id="MFC6704890.1"/>
    </source>
</evidence>
<dbReference type="InterPro" id="IPR012340">
    <property type="entry name" value="NA-bd_OB-fold"/>
</dbReference>
<dbReference type="CDD" id="cd03259">
    <property type="entry name" value="ABC_Carb_Solutes_like"/>
    <property type="match status" value="1"/>
</dbReference>
<gene>
    <name evidence="7" type="ORF">ACFQDH_06310</name>
</gene>
<dbReference type="Proteomes" id="UP001596298">
    <property type="component" value="Unassembled WGS sequence"/>
</dbReference>
<dbReference type="InterPro" id="IPR047641">
    <property type="entry name" value="ABC_transpr_MalK/UgpC-like"/>
</dbReference>
<dbReference type="Gene3D" id="3.40.50.300">
    <property type="entry name" value="P-loop containing nucleotide triphosphate hydrolases"/>
    <property type="match status" value="1"/>
</dbReference>
<dbReference type="PROSITE" id="PS00211">
    <property type="entry name" value="ABC_TRANSPORTER_1"/>
    <property type="match status" value="1"/>
</dbReference>
<sequence length="382" mass="41221">MAAVAHEFTVPADREAVVVTDLAKAYGGSDAFAIEDITFEVPQGQFLTLLGPSGCGKTTTLRCIAGLERATRGRIEMGGDVVFDASSKRDVKTEDRPIAMVPQSYGIWPHMTVLENAAFPMKYGRKRVKEKGDIRTRAMNVLEQVGLADFADRWSTRLSGGQQQRLALARALLCDPDVLLLDEPLSNLDAKLRVRLRGELRQFQQQFGVTSLYVTHDQAEALAMSDTVIVMNQGKVEQIDSPEALYNSPRTSFVADFIGSANLIPIEEGTAEASGVVVAKTSVGQFRCETVSTTTPGELTSGFVCARPENVMVLPVHDERALAEGGIHAKVTAAEFLGDRVAIDVAVGGLTLSSSMPGPLRVQPGDEVAVLIRPGDCLYLDR</sequence>
<dbReference type="InterPro" id="IPR017871">
    <property type="entry name" value="ABC_transporter-like_CS"/>
</dbReference>
<feature type="domain" description="ABC transporter" evidence="6">
    <location>
        <begin position="17"/>
        <end position="258"/>
    </location>
</feature>
<dbReference type="Pfam" id="PF00005">
    <property type="entry name" value="ABC_tran"/>
    <property type="match status" value="1"/>
</dbReference>
<dbReference type="InterPro" id="IPR013611">
    <property type="entry name" value="Transp-assoc_OB_typ2"/>
</dbReference>
<reference evidence="8" key="1">
    <citation type="journal article" date="2019" name="Int. J. Syst. Evol. Microbiol.">
        <title>The Global Catalogue of Microorganisms (GCM) 10K type strain sequencing project: providing services to taxonomists for standard genome sequencing and annotation.</title>
        <authorList>
            <consortium name="The Broad Institute Genomics Platform"/>
            <consortium name="The Broad Institute Genome Sequencing Center for Infectious Disease"/>
            <person name="Wu L."/>
            <person name="Ma J."/>
        </authorList>
    </citation>
    <scope>NUCLEOTIDE SEQUENCE [LARGE SCALE GENOMIC DNA]</scope>
    <source>
        <strain evidence="8">CCUG 58127</strain>
    </source>
</reference>
<dbReference type="EMBL" id="JBHSWH010000001">
    <property type="protein sequence ID" value="MFC6704890.1"/>
    <property type="molecule type" value="Genomic_DNA"/>
</dbReference>
<dbReference type="GO" id="GO:0005524">
    <property type="term" value="F:ATP binding"/>
    <property type="evidence" value="ECO:0007669"/>
    <property type="project" value="UniProtKB-KW"/>
</dbReference>
<keyword evidence="4 7" id="KW-0067">ATP-binding</keyword>
<dbReference type="SUPFAM" id="SSF52540">
    <property type="entry name" value="P-loop containing nucleoside triphosphate hydrolases"/>
    <property type="match status" value="1"/>
</dbReference>
<dbReference type="PANTHER" id="PTHR43875:SF1">
    <property type="entry name" value="OSMOPROTECTIVE COMPOUNDS UPTAKE ATP-BINDING PROTEIN GGTA"/>
    <property type="match status" value="1"/>
</dbReference>
<evidence type="ECO:0000259" key="6">
    <source>
        <dbReference type="PROSITE" id="PS50893"/>
    </source>
</evidence>
<evidence type="ECO:0000256" key="2">
    <source>
        <dbReference type="ARBA" id="ARBA00022475"/>
    </source>
</evidence>
<dbReference type="InterPro" id="IPR015853">
    <property type="entry name" value="ABC_transpr_FbpC"/>
</dbReference>
<evidence type="ECO:0000256" key="1">
    <source>
        <dbReference type="ARBA" id="ARBA00022448"/>
    </source>
</evidence>
<dbReference type="SUPFAM" id="SSF50331">
    <property type="entry name" value="MOP-like"/>
    <property type="match status" value="1"/>
</dbReference>
<evidence type="ECO:0000313" key="8">
    <source>
        <dbReference type="Proteomes" id="UP001596298"/>
    </source>
</evidence>
<organism evidence="7 8">
    <name type="scientific">Flexivirga alba</name>
    <dbReference type="NCBI Taxonomy" id="702742"/>
    <lineage>
        <taxon>Bacteria</taxon>
        <taxon>Bacillati</taxon>
        <taxon>Actinomycetota</taxon>
        <taxon>Actinomycetes</taxon>
        <taxon>Micrococcales</taxon>
        <taxon>Dermacoccaceae</taxon>
        <taxon>Flexivirga</taxon>
    </lineage>
</organism>
<dbReference type="PANTHER" id="PTHR43875">
    <property type="entry name" value="MALTODEXTRIN IMPORT ATP-BINDING PROTEIN MSMX"/>
    <property type="match status" value="1"/>
</dbReference>
<keyword evidence="3" id="KW-0547">Nucleotide-binding</keyword>
<dbReference type="InterPro" id="IPR027417">
    <property type="entry name" value="P-loop_NTPase"/>
</dbReference>
<dbReference type="SMART" id="SM00382">
    <property type="entry name" value="AAA"/>
    <property type="match status" value="1"/>
</dbReference>
<protein>
    <submittedName>
        <fullName evidence="7">ABC transporter ATP-binding protein</fullName>
    </submittedName>
</protein>
<evidence type="ECO:0000256" key="3">
    <source>
        <dbReference type="ARBA" id="ARBA00022741"/>
    </source>
</evidence>
<keyword evidence="2" id="KW-1003">Cell membrane</keyword>
<evidence type="ECO:0000256" key="4">
    <source>
        <dbReference type="ARBA" id="ARBA00022840"/>
    </source>
</evidence>